<comment type="caution">
    <text evidence="2">The sequence shown here is derived from an EMBL/GenBank/DDBJ whole genome shotgun (WGS) entry which is preliminary data.</text>
</comment>
<name>W4EVL8_9BACL</name>
<reference evidence="2 3" key="1">
    <citation type="journal article" date="2014" name="BMC Genomics">
        <title>Genomic comparison of sporeforming bacilli isolated from milk.</title>
        <authorList>
            <person name="Moreno Switt A.I."/>
            <person name="Andrus A.D."/>
            <person name="Ranieri M.L."/>
            <person name="Orsi R.H."/>
            <person name="Ivy R."/>
            <person name="den Bakker H.C."/>
            <person name="Martin N.H."/>
            <person name="Wiedmann M."/>
            <person name="Boor K.J."/>
        </authorList>
    </citation>
    <scope>NUCLEOTIDE SEQUENCE [LARGE SCALE GENOMIC DNA]</scope>
    <source>
        <strain evidence="2 3">FSL R5-213</strain>
    </source>
</reference>
<organism evidence="2 3">
    <name type="scientific">Viridibacillus arenosi FSL R5-213</name>
    <dbReference type="NCBI Taxonomy" id="1227360"/>
    <lineage>
        <taxon>Bacteria</taxon>
        <taxon>Bacillati</taxon>
        <taxon>Bacillota</taxon>
        <taxon>Bacilli</taxon>
        <taxon>Bacillales</taxon>
        <taxon>Caryophanaceae</taxon>
        <taxon>Viridibacillus</taxon>
    </lineage>
</organism>
<protein>
    <submittedName>
        <fullName evidence="2">Uncharacterized protein</fullName>
    </submittedName>
</protein>
<evidence type="ECO:0000256" key="1">
    <source>
        <dbReference type="SAM" id="MobiDB-lite"/>
    </source>
</evidence>
<dbReference type="RefSeq" id="WP_038185274.1">
    <property type="nucleotide sequence ID" value="NZ_ASQA01000028.1"/>
</dbReference>
<dbReference type="EMBL" id="ASQA01000028">
    <property type="protein sequence ID" value="ETT84117.1"/>
    <property type="molecule type" value="Genomic_DNA"/>
</dbReference>
<keyword evidence="3" id="KW-1185">Reference proteome</keyword>
<feature type="region of interest" description="Disordered" evidence="1">
    <location>
        <begin position="1"/>
        <end position="28"/>
    </location>
</feature>
<dbReference type="Proteomes" id="UP000019062">
    <property type="component" value="Unassembled WGS sequence"/>
</dbReference>
<evidence type="ECO:0000313" key="2">
    <source>
        <dbReference type="EMBL" id="ETT84117.1"/>
    </source>
</evidence>
<dbReference type="eggNOG" id="ENOG5034B8S">
    <property type="taxonomic scope" value="Bacteria"/>
</dbReference>
<accession>W4EVL8</accession>
<gene>
    <name evidence="2" type="ORF">C176_12153</name>
</gene>
<dbReference type="AlphaFoldDB" id="W4EVL8"/>
<proteinExistence type="predicted"/>
<sequence>MDKESAKLEKVSHNSDSRTTRMETKPEFTNNKDKLDFKTDADGCFKGSYILNHQTQTGDKIVFYILVENIDSPVSFIVNGEESEYHIIHVPKLGEVTFDFELSNLPIGKHIIHLINEPCFEYVEQVQECNPSIKYIYTRIYFSLEVTNGKMPLEHKKYEIMHEQRESDFKNRISLKLFEDKKLSIVAEQIKDGSYYLAINNDKDYEIKGQLCLMSDYRLESTQKLIVPEKTKVIVPVKFHRETLKKSIRFIFLMTPTKIEAEAGVPIRGVFMSERLLLQDEVLKKQSHNNY</sequence>
<evidence type="ECO:0000313" key="3">
    <source>
        <dbReference type="Proteomes" id="UP000019062"/>
    </source>
</evidence>